<keyword evidence="10" id="KW-0333">Golgi apparatus</keyword>
<evidence type="ECO:0000256" key="3">
    <source>
        <dbReference type="ARBA" id="ARBA00004586"/>
    </source>
</evidence>
<dbReference type="Pfam" id="PF04810">
    <property type="entry name" value="zf-Sec23_Sec24"/>
    <property type="match status" value="1"/>
</dbReference>
<dbReference type="GO" id="GO:0090110">
    <property type="term" value="P:COPII-coated vesicle cargo loading"/>
    <property type="evidence" value="ECO:0007669"/>
    <property type="project" value="TreeGrafter"/>
</dbReference>
<dbReference type="EMBL" id="LN483249">
    <property type="protein sequence ID" value="CDZ97805.1"/>
    <property type="molecule type" value="Genomic_DNA"/>
</dbReference>
<evidence type="ECO:0000256" key="12">
    <source>
        <dbReference type="SAM" id="MobiDB-lite"/>
    </source>
</evidence>
<dbReference type="InterPro" id="IPR006896">
    <property type="entry name" value="Sec23/24_trunk_dom"/>
</dbReference>
<dbReference type="GO" id="GO:0000149">
    <property type="term" value="F:SNARE binding"/>
    <property type="evidence" value="ECO:0007669"/>
    <property type="project" value="TreeGrafter"/>
</dbReference>
<dbReference type="Pfam" id="PF04815">
    <property type="entry name" value="Sec23_helical"/>
    <property type="match status" value="1"/>
</dbReference>
<keyword evidence="6" id="KW-0963">Cytoplasm</keyword>
<dbReference type="SMART" id="SM00456">
    <property type="entry name" value="WW"/>
    <property type="match status" value="1"/>
</dbReference>
<proteinExistence type="inferred from homology"/>
<dbReference type="Pfam" id="PF08033">
    <property type="entry name" value="Sec23_BS"/>
    <property type="match status" value="1"/>
</dbReference>
<evidence type="ECO:0000256" key="10">
    <source>
        <dbReference type="ARBA" id="ARBA00023034"/>
    </source>
</evidence>
<dbReference type="InterPro" id="IPR050550">
    <property type="entry name" value="SEC23_SEC24_subfamily"/>
</dbReference>
<dbReference type="PROSITE" id="PS50020">
    <property type="entry name" value="WW_DOMAIN_2"/>
    <property type="match status" value="1"/>
</dbReference>
<feature type="domain" description="WW" evidence="13">
    <location>
        <begin position="4"/>
        <end position="36"/>
    </location>
</feature>
<dbReference type="Gene3D" id="3.40.50.410">
    <property type="entry name" value="von Willebrand factor, type A domain"/>
    <property type="match status" value="1"/>
</dbReference>
<dbReference type="GO" id="GO:0030127">
    <property type="term" value="C:COPII vesicle coat"/>
    <property type="evidence" value="ECO:0007669"/>
    <property type="project" value="InterPro"/>
</dbReference>
<dbReference type="InterPro" id="IPR036180">
    <property type="entry name" value="Gelsolin-like_dom_sf"/>
</dbReference>
<keyword evidence="9" id="KW-0653">Protein transport</keyword>
<dbReference type="Gene3D" id="3.40.20.10">
    <property type="entry name" value="Severin"/>
    <property type="match status" value="1"/>
</dbReference>
<dbReference type="CDD" id="cd01479">
    <property type="entry name" value="Sec24-like"/>
    <property type="match status" value="1"/>
</dbReference>
<dbReference type="InterPro" id="IPR006895">
    <property type="entry name" value="Znf_Sec23_Sec24"/>
</dbReference>
<evidence type="ECO:0000256" key="7">
    <source>
        <dbReference type="ARBA" id="ARBA00022824"/>
    </source>
</evidence>
<dbReference type="InterPro" id="IPR036465">
    <property type="entry name" value="vWFA_dom_sf"/>
</dbReference>
<dbReference type="InterPro" id="IPR029006">
    <property type="entry name" value="ADF-H/Gelsolin-like_dom_sf"/>
</dbReference>
<comment type="similarity">
    <text evidence="4">Belongs to the SEC23/SEC24 family. SEC24 subfamily.</text>
</comment>
<name>A0A0F7SHF1_PHARH</name>
<evidence type="ECO:0000256" key="1">
    <source>
        <dbReference type="ARBA" id="ARBA00004394"/>
    </source>
</evidence>
<dbReference type="CDD" id="cd00201">
    <property type="entry name" value="WW"/>
    <property type="match status" value="1"/>
</dbReference>
<keyword evidence="5" id="KW-0813">Transport</keyword>
<feature type="region of interest" description="Disordered" evidence="12">
    <location>
        <begin position="123"/>
        <end position="142"/>
    </location>
</feature>
<evidence type="ECO:0000256" key="11">
    <source>
        <dbReference type="ARBA" id="ARBA00023136"/>
    </source>
</evidence>
<comment type="subcellular location">
    <subcellularLocation>
        <location evidence="2">Cytoplasm</location>
    </subcellularLocation>
    <subcellularLocation>
        <location evidence="3">Endoplasmic reticulum membrane</location>
    </subcellularLocation>
    <subcellularLocation>
        <location evidence="1">Golgi apparatus membrane</location>
    </subcellularLocation>
</comment>
<dbReference type="SUPFAM" id="SSF81811">
    <property type="entry name" value="Helical domain of Sec23/24"/>
    <property type="match status" value="1"/>
</dbReference>
<dbReference type="Gene3D" id="2.20.70.10">
    <property type="match status" value="1"/>
</dbReference>
<evidence type="ECO:0000256" key="2">
    <source>
        <dbReference type="ARBA" id="ARBA00004496"/>
    </source>
</evidence>
<dbReference type="Gene3D" id="2.60.40.1670">
    <property type="entry name" value="beta-sandwich domain of Sec23/24"/>
    <property type="match status" value="1"/>
</dbReference>
<dbReference type="PANTHER" id="PTHR13803:SF39">
    <property type="entry name" value="SECRETORY 24AB, ISOFORM A"/>
    <property type="match status" value="1"/>
</dbReference>
<evidence type="ECO:0000313" key="14">
    <source>
        <dbReference type="EMBL" id="CDZ97805.1"/>
    </source>
</evidence>
<dbReference type="SUPFAM" id="SSF82754">
    <property type="entry name" value="C-terminal, gelsolin-like domain of Sec23/24"/>
    <property type="match status" value="1"/>
</dbReference>
<dbReference type="Pfam" id="PF00626">
    <property type="entry name" value="Gelsolin"/>
    <property type="match status" value="1"/>
</dbReference>
<dbReference type="InterPro" id="IPR007123">
    <property type="entry name" value="Gelsolin-like_dom"/>
</dbReference>
<keyword evidence="11" id="KW-0472">Membrane</keyword>
<dbReference type="GO" id="GO:0006886">
    <property type="term" value="P:intracellular protein transport"/>
    <property type="evidence" value="ECO:0007669"/>
    <property type="project" value="InterPro"/>
</dbReference>
<evidence type="ECO:0000256" key="5">
    <source>
        <dbReference type="ARBA" id="ARBA00022448"/>
    </source>
</evidence>
<dbReference type="SUPFAM" id="SSF53300">
    <property type="entry name" value="vWA-like"/>
    <property type="match status" value="1"/>
</dbReference>
<accession>A0A0F7SHF1</accession>
<organism evidence="14">
    <name type="scientific">Phaffia rhodozyma</name>
    <name type="common">Yeast</name>
    <name type="synonym">Xanthophyllomyces dendrorhous</name>
    <dbReference type="NCBI Taxonomy" id="264483"/>
    <lineage>
        <taxon>Eukaryota</taxon>
        <taxon>Fungi</taxon>
        <taxon>Dikarya</taxon>
        <taxon>Basidiomycota</taxon>
        <taxon>Agaricomycotina</taxon>
        <taxon>Tremellomycetes</taxon>
        <taxon>Cystofilobasidiales</taxon>
        <taxon>Mrakiaceae</taxon>
        <taxon>Phaffia</taxon>
    </lineage>
</organism>
<dbReference type="SUPFAM" id="SSF81995">
    <property type="entry name" value="beta-sandwich domain of Sec23/24"/>
    <property type="match status" value="1"/>
</dbReference>
<dbReference type="GO" id="GO:0008270">
    <property type="term" value="F:zinc ion binding"/>
    <property type="evidence" value="ECO:0007669"/>
    <property type="project" value="InterPro"/>
</dbReference>
<dbReference type="InterPro" id="IPR001202">
    <property type="entry name" value="WW_dom"/>
</dbReference>
<dbReference type="InterPro" id="IPR012990">
    <property type="entry name" value="Beta-sandwich_Sec23_24"/>
</dbReference>
<sequence length="930" mass="101132">MSAVALPAGWSEERTDDGTPYYISPQGQSQWDPPAFEPAVIQPGFQQQKYPQAPAQNTNTKRRQYASEQAQAYIQPTGGDPSLGPVSGSAGGDQLYTPGFGVESATGAAAGQAYYDPAAAGGGQGYGQQGAGQSGAGWAQGGAGPGVGQLANQFGNMGIASELKYPLETVNLVGLRPDVTNIEEAPPAIRLPPGASLTPSPDAIPDYSYMRSTLNAVPTTNSLLNKSKLPFALVISPHRSLKEHDPRIPVVKDTVIARCRRCRAYIHPYVTYIEGGHRWKCPLCNLSNEVPQQFDYDEKKNENVDRWARKELNYSVVDFVAPTEYMVRAPQPPCYVFLIDVSANAVKSGMVATAARTILESLDRLPNEDGRTRAGIIAVDSSLHFFSLPAGESDPAMLVMSDLEDVFLPKPSDLLVNVKESRKALENVLGGLNDIFKDTMEPANAVGAGLQAAYKLISSIGGKIVTLTSTLPTLGPGALKHREDPKLLGTSKESTLLQSAGSWYKTFAIDCSRAQVSVDMFLFSATYTDIASLSCLPKYTGGQTYFYPAFNAAKSEDAIKFSYELGEVLASQICLEAVIRVRASRGLRMKAFHGNFFVRSTDLLSLPAVPVDQSYAIEVELEDNVSTPTVCMQTAVLHTTCYGERRIRVITLCLPTTDNVSNIFASADQAAIATLLANKAVEKTVVSSLQDARDYINKQLFDFLVAFKAATQAGGSTASTSLMLPANLRFLPLILLGLLKNVGIRESNQIPPDMRSYAQALLSTMPTQLLIPYLHPKFYALHTMSDEAGTVGENGVILPETLNLTSERLERHGLFLIEDGQNIFLYIGRDAVPQLVQDVFDAPTYQELRGGKTTLPLLENQFSQRVNAIINTTREMRRSPYRPHLYVVKEDGEPALRAWALSALIEDRSDKTPSYHQFVSSLRDKVNASS</sequence>
<evidence type="ECO:0000256" key="8">
    <source>
        <dbReference type="ARBA" id="ARBA00022892"/>
    </source>
</evidence>
<dbReference type="GO" id="GO:0005789">
    <property type="term" value="C:endoplasmic reticulum membrane"/>
    <property type="evidence" value="ECO:0007669"/>
    <property type="project" value="UniProtKB-SubCell"/>
</dbReference>
<dbReference type="InterPro" id="IPR036175">
    <property type="entry name" value="Sec23/24_helical_dom_sf"/>
</dbReference>
<dbReference type="PANTHER" id="PTHR13803">
    <property type="entry name" value="SEC24-RELATED PROTEIN"/>
    <property type="match status" value="1"/>
</dbReference>
<dbReference type="GO" id="GO:0000139">
    <property type="term" value="C:Golgi membrane"/>
    <property type="evidence" value="ECO:0007669"/>
    <property type="project" value="UniProtKB-SubCell"/>
</dbReference>
<keyword evidence="7" id="KW-0256">Endoplasmic reticulum</keyword>
<dbReference type="Gene3D" id="1.20.120.730">
    <property type="entry name" value="Sec23/Sec24 helical domain"/>
    <property type="match status" value="1"/>
</dbReference>
<evidence type="ECO:0000259" key="13">
    <source>
        <dbReference type="PROSITE" id="PS50020"/>
    </source>
</evidence>
<dbReference type="InterPro" id="IPR036174">
    <property type="entry name" value="Znf_Sec23_Sec24_sf"/>
</dbReference>
<dbReference type="InterPro" id="IPR006900">
    <property type="entry name" value="Sec23/24_helical_dom"/>
</dbReference>
<dbReference type="SUPFAM" id="SSF51045">
    <property type="entry name" value="WW domain"/>
    <property type="match status" value="1"/>
</dbReference>
<dbReference type="InterPro" id="IPR041742">
    <property type="entry name" value="Sec24-like_trunk_dom"/>
</dbReference>
<evidence type="ECO:0000256" key="6">
    <source>
        <dbReference type="ARBA" id="ARBA00022490"/>
    </source>
</evidence>
<dbReference type="GO" id="GO:0070971">
    <property type="term" value="C:endoplasmic reticulum exit site"/>
    <property type="evidence" value="ECO:0007669"/>
    <property type="project" value="TreeGrafter"/>
</dbReference>
<protein>
    <submittedName>
        <fullName evidence="14">Cpii coat sec24 protein</fullName>
    </submittedName>
</protein>
<dbReference type="Pfam" id="PF04811">
    <property type="entry name" value="Sec23_trunk"/>
    <property type="match status" value="1"/>
</dbReference>
<evidence type="ECO:0000256" key="9">
    <source>
        <dbReference type="ARBA" id="ARBA00022927"/>
    </source>
</evidence>
<dbReference type="AlphaFoldDB" id="A0A0F7SHF1"/>
<dbReference type="SUPFAM" id="SSF82919">
    <property type="entry name" value="Zn-finger domain of Sec23/24"/>
    <property type="match status" value="1"/>
</dbReference>
<reference evidence="14" key="1">
    <citation type="submission" date="2014-08" db="EMBL/GenBank/DDBJ databases">
        <authorList>
            <person name="Sharma Rahul"/>
            <person name="Thines Marco"/>
        </authorList>
    </citation>
    <scope>NUCLEOTIDE SEQUENCE</scope>
</reference>
<feature type="compositionally biased region" description="Polar residues" evidence="12">
    <location>
        <begin position="44"/>
        <end position="59"/>
    </location>
</feature>
<feature type="region of interest" description="Disordered" evidence="12">
    <location>
        <begin position="1"/>
        <end position="67"/>
    </location>
</feature>
<dbReference type="InterPro" id="IPR036020">
    <property type="entry name" value="WW_dom_sf"/>
</dbReference>
<dbReference type="PROSITE" id="PS01159">
    <property type="entry name" value="WW_DOMAIN_1"/>
    <property type="match status" value="1"/>
</dbReference>
<evidence type="ECO:0000256" key="4">
    <source>
        <dbReference type="ARBA" id="ARBA00008334"/>
    </source>
</evidence>
<dbReference type="Gene3D" id="2.30.30.380">
    <property type="entry name" value="Zn-finger domain of Sec23/24"/>
    <property type="match status" value="1"/>
</dbReference>
<keyword evidence="8" id="KW-0931">ER-Golgi transport</keyword>